<feature type="transmembrane region" description="Helical" evidence="5">
    <location>
        <begin position="242"/>
        <end position="259"/>
    </location>
</feature>
<protein>
    <recommendedName>
        <fullName evidence="6">EamA domain-containing protein</fullName>
    </recommendedName>
</protein>
<keyword evidence="3 5" id="KW-1133">Transmembrane helix</keyword>
<comment type="caution">
    <text evidence="7">The sequence shown here is derived from an EMBL/GenBank/DDBJ whole genome shotgun (WGS) entry which is preliminary data.</text>
</comment>
<proteinExistence type="predicted"/>
<dbReference type="SUPFAM" id="SSF103481">
    <property type="entry name" value="Multidrug resistance efflux transporter EmrE"/>
    <property type="match status" value="2"/>
</dbReference>
<feature type="transmembrane region" description="Helical" evidence="5">
    <location>
        <begin position="34"/>
        <end position="56"/>
    </location>
</feature>
<dbReference type="Proteomes" id="UP000626148">
    <property type="component" value="Unassembled WGS sequence"/>
</dbReference>
<dbReference type="GO" id="GO:0016020">
    <property type="term" value="C:membrane"/>
    <property type="evidence" value="ECO:0007669"/>
    <property type="project" value="UniProtKB-SubCell"/>
</dbReference>
<gene>
    <name evidence="7" type="ORF">GCM10007392_39240</name>
</gene>
<feature type="domain" description="EamA" evidence="6">
    <location>
        <begin position="152"/>
        <end position="282"/>
    </location>
</feature>
<evidence type="ECO:0000256" key="4">
    <source>
        <dbReference type="ARBA" id="ARBA00023136"/>
    </source>
</evidence>
<dbReference type="PANTHER" id="PTHR32322">
    <property type="entry name" value="INNER MEMBRANE TRANSPORTER"/>
    <property type="match status" value="1"/>
</dbReference>
<feature type="domain" description="EamA" evidence="6">
    <location>
        <begin position="13"/>
        <end position="141"/>
    </location>
</feature>
<evidence type="ECO:0000256" key="3">
    <source>
        <dbReference type="ARBA" id="ARBA00022989"/>
    </source>
</evidence>
<feature type="transmembrane region" description="Helical" evidence="5">
    <location>
        <begin position="125"/>
        <end position="143"/>
    </location>
</feature>
<dbReference type="Pfam" id="PF00892">
    <property type="entry name" value="EamA"/>
    <property type="match status" value="2"/>
</dbReference>
<dbReference type="InterPro" id="IPR037185">
    <property type="entry name" value="EmrE-like"/>
</dbReference>
<feature type="transmembrane region" description="Helical" evidence="5">
    <location>
        <begin position="77"/>
        <end position="95"/>
    </location>
</feature>
<evidence type="ECO:0000313" key="8">
    <source>
        <dbReference type="Proteomes" id="UP000626148"/>
    </source>
</evidence>
<dbReference type="InterPro" id="IPR050638">
    <property type="entry name" value="AA-Vitamin_Transporters"/>
</dbReference>
<accession>A0A918KM44</accession>
<feature type="transmembrane region" description="Helical" evidence="5">
    <location>
        <begin position="101"/>
        <end position="118"/>
    </location>
</feature>
<evidence type="ECO:0000259" key="6">
    <source>
        <dbReference type="Pfam" id="PF00892"/>
    </source>
</evidence>
<dbReference type="InterPro" id="IPR000620">
    <property type="entry name" value="EamA_dom"/>
</dbReference>
<keyword evidence="8" id="KW-1185">Reference proteome</keyword>
<feature type="transmembrane region" description="Helical" evidence="5">
    <location>
        <begin position="211"/>
        <end position="230"/>
    </location>
</feature>
<dbReference type="PANTHER" id="PTHR32322:SF9">
    <property type="entry name" value="AMINO-ACID METABOLITE EFFLUX PUMP-RELATED"/>
    <property type="match status" value="1"/>
</dbReference>
<sequence>MPTIPRWRLAGYTVLALIAFAANSVLCRLALGDLSIDAASFTATRLIAGGLMLLVLMSLKERRFNARTWLKSGSIKGALYLFVYAATFSFAYVQLDTATGALILFGTVQLTMVLLSLFRGERMGTLEWIGFGVALAGFVYLILPGLTTPSVTGFVLMMASGIAWGLYTLNGRGSRTPMLDTTGNFVRTAPLVLLLFLPFIDDILITPTGFWLAISSGALASALGYILWYSALPHLTGIQASVYQLSVPLIAALGGVVLVGESLTARLGVATLMLLGGIGLLLWGKRRQAAQPASSGSR</sequence>
<feature type="transmembrane region" description="Helical" evidence="5">
    <location>
        <begin position="188"/>
        <end position="205"/>
    </location>
</feature>
<evidence type="ECO:0000313" key="7">
    <source>
        <dbReference type="EMBL" id="GGX67725.1"/>
    </source>
</evidence>
<name>A0A918KM44_9GAMM</name>
<organism evidence="7 8">
    <name type="scientific">Saccharospirillum salsuginis</name>
    <dbReference type="NCBI Taxonomy" id="418750"/>
    <lineage>
        <taxon>Bacteria</taxon>
        <taxon>Pseudomonadati</taxon>
        <taxon>Pseudomonadota</taxon>
        <taxon>Gammaproteobacteria</taxon>
        <taxon>Oceanospirillales</taxon>
        <taxon>Saccharospirillaceae</taxon>
        <taxon>Saccharospirillum</taxon>
    </lineage>
</organism>
<dbReference type="AlphaFoldDB" id="A0A918KM44"/>
<reference evidence="7" key="2">
    <citation type="submission" date="2020-09" db="EMBL/GenBank/DDBJ databases">
        <authorList>
            <person name="Sun Q."/>
            <person name="Kim S."/>
        </authorList>
    </citation>
    <scope>NUCLEOTIDE SEQUENCE</scope>
    <source>
        <strain evidence="7">KCTC 22169</strain>
    </source>
</reference>
<feature type="transmembrane region" description="Helical" evidence="5">
    <location>
        <begin position="149"/>
        <end position="167"/>
    </location>
</feature>
<evidence type="ECO:0000256" key="5">
    <source>
        <dbReference type="SAM" id="Phobius"/>
    </source>
</evidence>
<dbReference type="RefSeq" id="WP_189611924.1">
    <property type="nucleotide sequence ID" value="NZ_BMXR01000011.1"/>
</dbReference>
<evidence type="ECO:0000256" key="1">
    <source>
        <dbReference type="ARBA" id="ARBA00004141"/>
    </source>
</evidence>
<reference evidence="7" key="1">
    <citation type="journal article" date="2014" name="Int. J. Syst. Evol. Microbiol.">
        <title>Complete genome sequence of Corynebacterium casei LMG S-19264T (=DSM 44701T), isolated from a smear-ripened cheese.</title>
        <authorList>
            <consortium name="US DOE Joint Genome Institute (JGI-PGF)"/>
            <person name="Walter F."/>
            <person name="Albersmeier A."/>
            <person name="Kalinowski J."/>
            <person name="Ruckert C."/>
        </authorList>
    </citation>
    <scope>NUCLEOTIDE SEQUENCE</scope>
    <source>
        <strain evidence="7">KCTC 22169</strain>
    </source>
</reference>
<comment type="subcellular location">
    <subcellularLocation>
        <location evidence="1">Membrane</location>
        <topology evidence="1">Multi-pass membrane protein</topology>
    </subcellularLocation>
</comment>
<keyword evidence="4 5" id="KW-0472">Membrane</keyword>
<dbReference type="EMBL" id="BMXR01000011">
    <property type="protein sequence ID" value="GGX67725.1"/>
    <property type="molecule type" value="Genomic_DNA"/>
</dbReference>
<keyword evidence="2 5" id="KW-0812">Transmembrane</keyword>
<feature type="transmembrane region" description="Helical" evidence="5">
    <location>
        <begin position="265"/>
        <end position="284"/>
    </location>
</feature>
<evidence type="ECO:0000256" key="2">
    <source>
        <dbReference type="ARBA" id="ARBA00022692"/>
    </source>
</evidence>